<dbReference type="Gene3D" id="3.10.10.10">
    <property type="entry name" value="HIV Type 1 Reverse Transcriptase, subunit A, domain 1"/>
    <property type="match status" value="1"/>
</dbReference>
<accession>A0A6P7GZV0</accession>
<dbReference type="InterPro" id="IPR043128">
    <property type="entry name" value="Rev_trsase/Diguanyl_cyclase"/>
</dbReference>
<name>A0A6P7GZV0_DIAVI</name>
<dbReference type="Proteomes" id="UP001652700">
    <property type="component" value="Unplaced"/>
</dbReference>
<dbReference type="AlphaFoldDB" id="A0A6P7GZV0"/>
<proteinExistence type="predicted"/>
<dbReference type="KEGG" id="dvv:114344360"/>
<dbReference type="Gene3D" id="3.30.70.270">
    <property type="match status" value="1"/>
</dbReference>
<dbReference type="InterPro" id="IPR043502">
    <property type="entry name" value="DNA/RNA_pol_sf"/>
</dbReference>
<evidence type="ECO:0000313" key="2">
    <source>
        <dbReference type="Proteomes" id="UP001652700"/>
    </source>
</evidence>
<organism evidence="3">
    <name type="scientific">Diabrotica virgifera virgifera</name>
    <name type="common">western corn rootworm</name>
    <dbReference type="NCBI Taxonomy" id="50390"/>
    <lineage>
        <taxon>Eukaryota</taxon>
        <taxon>Metazoa</taxon>
        <taxon>Ecdysozoa</taxon>
        <taxon>Arthropoda</taxon>
        <taxon>Hexapoda</taxon>
        <taxon>Insecta</taxon>
        <taxon>Pterygota</taxon>
        <taxon>Neoptera</taxon>
        <taxon>Endopterygota</taxon>
        <taxon>Coleoptera</taxon>
        <taxon>Polyphaga</taxon>
        <taxon>Cucujiformia</taxon>
        <taxon>Chrysomeloidea</taxon>
        <taxon>Chrysomelidae</taxon>
        <taxon>Galerucinae</taxon>
        <taxon>Diabroticina</taxon>
        <taxon>Diabroticites</taxon>
        <taxon>Diabrotica</taxon>
    </lineage>
</organism>
<reference evidence="1" key="2">
    <citation type="submission" date="2025-05" db="UniProtKB">
        <authorList>
            <consortium name="EnsemblMetazoa"/>
        </authorList>
    </citation>
    <scope>IDENTIFICATION</scope>
</reference>
<gene>
    <name evidence="3" type="primary">LOC114344360</name>
</gene>
<dbReference type="PANTHER" id="PTHR47331:SF1">
    <property type="entry name" value="GAG-LIKE PROTEIN"/>
    <property type="match status" value="1"/>
</dbReference>
<dbReference type="SUPFAM" id="SSF56672">
    <property type="entry name" value="DNA/RNA polymerases"/>
    <property type="match status" value="1"/>
</dbReference>
<keyword evidence="2" id="KW-1185">Reference proteome</keyword>
<dbReference type="GeneID" id="114344360"/>
<dbReference type="RefSeq" id="XP_028150998.1">
    <property type="nucleotide sequence ID" value="XM_028295197.1"/>
</dbReference>
<evidence type="ECO:0000313" key="3">
    <source>
        <dbReference type="RefSeq" id="XP_028150998.1"/>
    </source>
</evidence>
<dbReference type="PANTHER" id="PTHR47331">
    <property type="entry name" value="PHD-TYPE DOMAIN-CONTAINING PROTEIN"/>
    <property type="match status" value="1"/>
</dbReference>
<dbReference type="GO" id="GO:0071897">
    <property type="term" value="P:DNA biosynthetic process"/>
    <property type="evidence" value="ECO:0007669"/>
    <property type="project" value="UniProtKB-ARBA"/>
</dbReference>
<dbReference type="OrthoDB" id="416987at2759"/>
<evidence type="ECO:0000313" key="1">
    <source>
        <dbReference type="EnsemblMetazoa" id="XP_028150998.1"/>
    </source>
</evidence>
<dbReference type="EnsemblMetazoa" id="XM_028295197.1">
    <property type="protein sequence ID" value="XP_028150998.1"/>
    <property type="gene ID" value="LOC114344360"/>
</dbReference>
<sequence>MPWSIKLFTLSQITYAPNVQRTFDWQVKNGEENKIEYGNIIDDIIENIIEEMVEEQPNPDYLFHRSVIKSNSASKKIRPVFDASTREKDKSALNQCLEKGVNLNELISPILLRFRRQEIGVISDIRKAFLQIEIHKTDRDFLRFLWIDNAGKEKVYRHCRVVFGISSSPFLLEYSLEHHFSMLLRRCAANC</sequence>
<reference evidence="3" key="1">
    <citation type="submission" date="2025-04" db="UniProtKB">
        <authorList>
            <consortium name="RefSeq"/>
        </authorList>
    </citation>
    <scope>IDENTIFICATION</scope>
    <source>
        <tissue evidence="3">Whole insect</tissue>
    </source>
</reference>
<protein>
    <submittedName>
        <fullName evidence="3">Uncharacterized protein LOC114344360</fullName>
    </submittedName>
</protein>
<dbReference type="InParanoid" id="A0A6P7GZV0"/>